<dbReference type="GO" id="GO:0005829">
    <property type="term" value="C:cytosol"/>
    <property type="evidence" value="ECO:0007669"/>
    <property type="project" value="TreeGrafter"/>
</dbReference>
<dbReference type="eggNOG" id="COG2141">
    <property type="taxonomic scope" value="Bacteria"/>
</dbReference>
<accession>K0URR4</accession>
<dbReference type="PATRIC" id="fig|1194972.3.peg.5107"/>
<dbReference type="InterPro" id="IPR036661">
    <property type="entry name" value="Luciferase-like_sf"/>
</dbReference>
<dbReference type="GO" id="GO:0016705">
    <property type="term" value="F:oxidoreductase activity, acting on paired donors, with incorporation or reduction of molecular oxygen"/>
    <property type="evidence" value="ECO:0007669"/>
    <property type="project" value="InterPro"/>
</dbReference>
<evidence type="ECO:0000313" key="3">
    <source>
        <dbReference type="Proteomes" id="UP000006072"/>
    </source>
</evidence>
<dbReference type="SUPFAM" id="SSF51679">
    <property type="entry name" value="Bacterial luciferase-like"/>
    <property type="match status" value="1"/>
</dbReference>
<dbReference type="PANTHER" id="PTHR30137:SF6">
    <property type="entry name" value="LUCIFERASE-LIKE MONOOXYGENASE"/>
    <property type="match status" value="1"/>
</dbReference>
<proteinExistence type="predicted"/>
<dbReference type="HOGENOM" id="CLU_027853_3_2_11"/>
<gene>
    <name evidence="2" type="ORF">MVAC_25650</name>
</gene>
<dbReference type="InterPro" id="IPR050766">
    <property type="entry name" value="Bact_Lucif_Oxidored"/>
</dbReference>
<comment type="caution">
    <text evidence="2">The sequence shown here is derived from an EMBL/GenBank/DDBJ whole genome shotgun (WGS) entry which is preliminary data.</text>
</comment>
<evidence type="ECO:0000313" key="2">
    <source>
        <dbReference type="EMBL" id="EJZ05308.1"/>
    </source>
</evidence>
<reference evidence="2 3" key="1">
    <citation type="journal article" date="2012" name="J. Bacteriol.">
        <title>Complete Genome Sequence of Mycobacterium vaccae Type Strain ATCC 25954.</title>
        <authorList>
            <person name="Ho Y.S."/>
            <person name="Adroub S.A."/>
            <person name="Abadi M."/>
            <person name="Al Alwan B."/>
            <person name="Alkhateeb R."/>
            <person name="Gao G."/>
            <person name="Ragab A."/>
            <person name="Ali S."/>
            <person name="van Soolingen D."/>
            <person name="Bitter W."/>
            <person name="Pain A."/>
            <person name="Abdallah A.M."/>
        </authorList>
    </citation>
    <scope>NUCLEOTIDE SEQUENCE [LARGE SCALE GENOMIC DNA]</scope>
    <source>
        <strain evidence="2 3">ATCC 25954</strain>
    </source>
</reference>
<keyword evidence="3" id="KW-1185">Reference proteome</keyword>
<dbReference type="Pfam" id="PF00296">
    <property type="entry name" value="Bac_luciferase"/>
    <property type="match status" value="1"/>
</dbReference>
<evidence type="ECO:0000259" key="1">
    <source>
        <dbReference type="Pfam" id="PF00296"/>
    </source>
</evidence>
<dbReference type="RefSeq" id="WP_003931876.1">
    <property type="nucleotide sequence ID" value="NZ_JH814694.1"/>
</dbReference>
<dbReference type="PANTHER" id="PTHR30137">
    <property type="entry name" value="LUCIFERASE-LIKE MONOOXYGENASE"/>
    <property type="match status" value="1"/>
</dbReference>
<feature type="domain" description="Luciferase-like" evidence="1">
    <location>
        <begin position="19"/>
        <end position="248"/>
    </location>
</feature>
<dbReference type="InterPro" id="IPR011251">
    <property type="entry name" value="Luciferase-like_dom"/>
</dbReference>
<sequence length="322" mass="35159">MFTLRFDMRAPARGTPPSILYPAALEMAEWSETRGLILLVVSEHHAAEDGFLPSPLPMAAALAARTKSVPIAVSALILPLYNPVRLAEDIGVLDHLSGGRISYTLGIGYRPEEFESLGVDYHRRGELADSHLDILLKALGGERFNDDGRSVLAQPAPEGKVRISYGGGTPQAARRAARFGLGFNAQNNLPEVVQAYYDECTRHGHAPGRVQQPRPGFPTTVFVADDVDRAWQEIGPYLLHDAVSYAHGHHDPHIVSLSKANTIDALRAENGSHRIYTVEQAVEAIARDGVLSLHPLCGGLPPDIAWTYLRRVVDEVLPQVPR</sequence>
<dbReference type="Gene3D" id="3.20.20.30">
    <property type="entry name" value="Luciferase-like domain"/>
    <property type="match status" value="1"/>
</dbReference>
<dbReference type="AlphaFoldDB" id="K0URR4"/>
<dbReference type="Proteomes" id="UP000006072">
    <property type="component" value="Unassembled WGS sequence"/>
</dbReference>
<organism evidence="2 3">
    <name type="scientific">Mycolicibacterium vaccae ATCC 25954</name>
    <dbReference type="NCBI Taxonomy" id="1194972"/>
    <lineage>
        <taxon>Bacteria</taxon>
        <taxon>Bacillati</taxon>
        <taxon>Actinomycetota</taxon>
        <taxon>Actinomycetes</taxon>
        <taxon>Mycobacteriales</taxon>
        <taxon>Mycobacteriaceae</taxon>
        <taxon>Mycolicibacterium</taxon>
    </lineage>
</organism>
<protein>
    <submittedName>
        <fullName evidence="2">Luciferase</fullName>
    </submittedName>
</protein>
<name>K0URR4_MYCVA</name>
<dbReference type="EMBL" id="ALQA01000083">
    <property type="protein sequence ID" value="EJZ05308.1"/>
    <property type="molecule type" value="Genomic_DNA"/>
</dbReference>